<dbReference type="GO" id="GO:0005801">
    <property type="term" value="C:cis-Golgi network"/>
    <property type="evidence" value="ECO:0007669"/>
    <property type="project" value="InterPro"/>
</dbReference>
<keyword evidence="13" id="KW-1185">Reference proteome</keyword>
<protein>
    <recommendedName>
        <fullName evidence="3">Conserved oligomeric Golgi complex subunit 3</fullName>
    </recommendedName>
    <alternativeName>
        <fullName evidence="8">Component of oligomeric Golgi complex 3</fullName>
    </alternativeName>
</protein>
<reference evidence="12 13" key="2">
    <citation type="submission" date="2015-05" db="EMBL/GenBank/DDBJ databases">
        <authorList>
            <person name="Morales-Cruz A."/>
            <person name="Amrine K.C."/>
            <person name="Cantu D."/>
        </authorList>
    </citation>
    <scope>NUCLEOTIDE SEQUENCE [LARGE SCALE GENOMIC DNA]</scope>
    <source>
        <strain evidence="12">DA912</strain>
    </source>
</reference>
<evidence type="ECO:0000256" key="1">
    <source>
        <dbReference type="ARBA" id="ARBA00004395"/>
    </source>
</evidence>
<evidence type="ECO:0000259" key="11">
    <source>
        <dbReference type="Pfam" id="PF20671"/>
    </source>
</evidence>
<dbReference type="PANTHER" id="PTHR13302">
    <property type="entry name" value="CONSERVED OLIGOMERIC GOLGI COMPLEX COMPONENT 3"/>
    <property type="match status" value="1"/>
</dbReference>
<dbReference type="OrthoDB" id="296793at2759"/>
<dbReference type="GO" id="GO:0007030">
    <property type="term" value="P:Golgi organization"/>
    <property type="evidence" value="ECO:0007669"/>
    <property type="project" value="TreeGrafter"/>
</dbReference>
<dbReference type="AlphaFoldDB" id="A0A0G2HS20"/>
<name>A0A0G2HS20_9PEZI</name>
<evidence type="ECO:0000256" key="6">
    <source>
        <dbReference type="ARBA" id="ARBA00023034"/>
    </source>
</evidence>
<evidence type="ECO:0000256" key="8">
    <source>
        <dbReference type="ARBA" id="ARBA00031339"/>
    </source>
</evidence>
<dbReference type="Pfam" id="PF04136">
    <property type="entry name" value="COG3_N"/>
    <property type="match status" value="1"/>
</dbReference>
<evidence type="ECO:0000256" key="4">
    <source>
        <dbReference type="ARBA" id="ARBA00022448"/>
    </source>
</evidence>
<comment type="subcellular location">
    <subcellularLocation>
        <location evidence="1">Golgi apparatus membrane</location>
        <topology evidence="1">Peripheral membrane protein</topology>
    </subcellularLocation>
</comment>
<feature type="compositionally biased region" description="Basic residues" evidence="9">
    <location>
        <begin position="20"/>
        <end position="35"/>
    </location>
</feature>
<dbReference type="Pfam" id="PF20671">
    <property type="entry name" value="COG3_C"/>
    <property type="match status" value="1"/>
</dbReference>
<keyword evidence="6" id="KW-0333">Golgi apparatus</keyword>
<gene>
    <name evidence="12" type="ORF">UCDDA912_g09118</name>
</gene>
<evidence type="ECO:0000259" key="10">
    <source>
        <dbReference type="Pfam" id="PF04136"/>
    </source>
</evidence>
<dbReference type="Proteomes" id="UP000034680">
    <property type="component" value="Unassembled WGS sequence"/>
</dbReference>
<evidence type="ECO:0000256" key="7">
    <source>
        <dbReference type="ARBA" id="ARBA00023136"/>
    </source>
</evidence>
<evidence type="ECO:0000256" key="3">
    <source>
        <dbReference type="ARBA" id="ARBA00020976"/>
    </source>
</evidence>
<dbReference type="InterPro" id="IPR007265">
    <property type="entry name" value="COG_su3"/>
</dbReference>
<keyword evidence="5" id="KW-0653">Protein transport</keyword>
<evidence type="ECO:0000256" key="2">
    <source>
        <dbReference type="ARBA" id="ARBA00009936"/>
    </source>
</evidence>
<dbReference type="GO" id="GO:0017119">
    <property type="term" value="C:Golgi transport complex"/>
    <property type="evidence" value="ECO:0007669"/>
    <property type="project" value="TreeGrafter"/>
</dbReference>
<feature type="domain" description="Conserved oligomeric Golgi complex subunit 3 N-terminal" evidence="10">
    <location>
        <begin position="149"/>
        <end position="292"/>
    </location>
</feature>
<evidence type="ECO:0000313" key="12">
    <source>
        <dbReference type="EMBL" id="KKY30940.1"/>
    </source>
</evidence>
<keyword evidence="4" id="KW-0813">Transport</keyword>
<comment type="similarity">
    <text evidence="2">Belongs to the COG3 family.</text>
</comment>
<feature type="domain" description="Conserved oligomeric Golgi complex subunit 3 C-terminal" evidence="11">
    <location>
        <begin position="313"/>
        <end position="634"/>
    </location>
</feature>
<accession>A0A0G2HS20</accession>
<reference evidence="12 13" key="1">
    <citation type="submission" date="2015-05" db="EMBL/GenBank/DDBJ databases">
        <title>Distinctive expansion of gene families associated with plant cell wall degradation and secondary metabolism in the genomes of grapevine trunk pathogens.</title>
        <authorList>
            <person name="Lawrence D.P."/>
            <person name="Travadon R."/>
            <person name="Rolshausen P.E."/>
            <person name="Baumgartner K."/>
        </authorList>
    </citation>
    <scope>NUCLEOTIDE SEQUENCE [LARGE SCALE GENOMIC DNA]</scope>
    <source>
        <strain evidence="12">DA912</strain>
    </source>
</reference>
<dbReference type="InterPro" id="IPR048685">
    <property type="entry name" value="COG3_C"/>
</dbReference>
<dbReference type="GO" id="GO:0000139">
    <property type="term" value="C:Golgi membrane"/>
    <property type="evidence" value="ECO:0007669"/>
    <property type="project" value="UniProtKB-SubCell"/>
</dbReference>
<evidence type="ECO:0000256" key="9">
    <source>
        <dbReference type="SAM" id="MobiDB-lite"/>
    </source>
</evidence>
<dbReference type="InterPro" id="IPR048320">
    <property type="entry name" value="COG3_N"/>
</dbReference>
<feature type="region of interest" description="Disordered" evidence="9">
    <location>
        <begin position="13"/>
        <end position="50"/>
    </location>
</feature>
<organism evidence="12 13">
    <name type="scientific">Diaporthe ampelina</name>
    <dbReference type="NCBI Taxonomy" id="1214573"/>
    <lineage>
        <taxon>Eukaryota</taxon>
        <taxon>Fungi</taxon>
        <taxon>Dikarya</taxon>
        <taxon>Ascomycota</taxon>
        <taxon>Pezizomycotina</taxon>
        <taxon>Sordariomycetes</taxon>
        <taxon>Sordariomycetidae</taxon>
        <taxon>Diaporthales</taxon>
        <taxon>Diaporthaceae</taxon>
        <taxon>Diaporthe</taxon>
    </lineage>
</organism>
<keyword evidence="7" id="KW-0472">Membrane</keyword>
<proteinExistence type="inferred from homology"/>
<feature type="compositionally biased region" description="Polar residues" evidence="9">
    <location>
        <begin position="36"/>
        <end position="48"/>
    </location>
</feature>
<dbReference type="EMBL" id="LCUC01000431">
    <property type="protein sequence ID" value="KKY30940.1"/>
    <property type="molecule type" value="Genomic_DNA"/>
</dbReference>
<dbReference type="STRING" id="1214573.A0A0G2HS20"/>
<comment type="caution">
    <text evidence="12">The sequence shown here is derived from an EMBL/GenBank/DDBJ whole genome shotgun (WGS) entry which is preliminary data.</text>
</comment>
<sequence length="770" mass="86185">MYEDSWYNSILDFQQPQTQQHKRVPSQSYAHRRRSSTLLQQPNGTNAPNGAAEDLEELLEEEDDDSPPEADLARRAQSFSDFHAIVRAGLKEHVPQKKRRRRTRRKEDKNLDALALPGIEAVIDEDDDVLLDAYQDELLDAGQQEYTLYGEQLSMTERHLDTLIQDTNSALELLASLSESFRGVEEQTTSFQAQCEDLLTEQRRLQKLADEVGTDLHYYAYIDNVSRRLNAPGAGRLVEDESFGEVLENLDACIAFMEKHPSYRDSESYLARYQSLLTKALHLLEVGLEARLERVSSDISRQIAATQSESARHALAYGRFEEMMLEDTYFLIPNVQKVVHQAYDPAGNALSGTNSEIYSNTANNIFQAYIAARDRDLRPIIQHDLDTFKKESKDASVETASRNFVKQSFERSYNEAMLFAKIFAVEPHYSTDPTSAFVTLKSHQRVMVNATNVVPIASSLQSALQGAELQTICNILGWITNEYLVADYEEEESAFSRHCQELAARLLAEHLWLFTDAAFEAEISKSISKVTVLPDALKIGPVLDGVASSNAYPPVKRALELLVMFDQSMPKERCQRNSPVVFKIVKETIQVLQRAEARIKTTKGGTDPDLFMIKNLLILKNELVSLEIGDVRNKDPGMQYFPHIWNNITPQNLVGYVSSFIPGAASFLSSRVGSSAAAAIAQAPSIPAAAADSGDASEQLDDLLRRAIGAFTHRWAALLDDSRAKKTGGKNLAKVERDLGEMLQTAFSNQPEVVGKLNEAIQLHVQSFKK</sequence>
<evidence type="ECO:0000256" key="5">
    <source>
        <dbReference type="ARBA" id="ARBA00022927"/>
    </source>
</evidence>
<dbReference type="GO" id="GO:0006886">
    <property type="term" value="P:intracellular protein transport"/>
    <property type="evidence" value="ECO:0007669"/>
    <property type="project" value="InterPro"/>
</dbReference>
<dbReference type="GO" id="GO:0006914">
    <property type="term" value="P:autophagy"/>
    <property type="evidence" value="ECO:0007669"/>
    <property type="project" value="TreeGrafter"/>
</dbReference>
<dbReference type="GO" id="GO:0006891">
    <property type="term" value="P:intra-Golgi vesicle-mediated transport"/>
    <property type="evidence" value="ECO:0007669"/>
    <property type="project" value="TreeGrafter"/>
</dbReference>
<dbReference type="PANTHER" id="PTHR13302:SF8">
    <property type="entry name" value="CONSERVED OLIGOMERIC GOLGI COMPLEX SUBUNIT 3"/>
    <property type="match status" value="1"/>
</dbReference>
<evidence type="ECO:0000313" key="13">
    <source>
        <dbReference type="Proteomes" id="UP000034680"/>
    </source>
</evidence>